<protein>
    <recommendedName>
        <fullName evidence="3">Trypsin-like peptidase domain-containing protein</fullName>
    </recommendedName>
</protein>
<organism evidence="1 2">
    <name type="scientific">Azohydromonas lata</name>
    <dbReference type="NCBI Taxonomy" id="45677"/>
    <lineage>
        <taxon>Bacteria</taxon>
        <taxon>Pseudomonadati</taxon>
        <taxon>Pseudomonadota</taxon>
        <taxon>Betaproteobacteria</taxon>
        <taxon>Burkholderiales</taxon>
        <taxon>Sphaerotilaceae</taxon>
        <taxon>Azohydromonas</taxon>
    </lineage>
</organism>
<dbReference type="Proteomes" id="UP001293718">
    <property type="component" value="Unassembled WGS sequence"/>
</dbReference>
<evidence type="ECO:0000313" key="2">
    <source>
        <dbReference type="Proteomes" id="UP001293718"/>
    </source>
</evidence>
<reference evidence="1 2" key="1">
    <citation type="submission" date="2023-11" db="EMBL/GenBank/DDBJ databases">
        <title>Draft genome of Azohydromonas lata strain H1 (DSM1123), a polyhydroxyalkanoate producer.</title>
        <authorList>
            <person name="Traversa D."/>
            <person name="D'Addabbo P."/>
            <person name="Pazzani C."/>
            <person name="Manzari C."/>
            <person name="Chiara M."/>
            <person name="Scrascia M."/>
        </authorList>
    </citation>
    <scope>NUCLEOTIDE SEQUENCE [LARGE SCALE GENOMIC DNA]</scope>
    <source>
        <strain evidence="1 2">H1</strain>
    </source>
</reference>
<sequence length="271" mass="29720">MKQNCDSIEIDPSSAFQIVDDITKSWGRTVVPFYVADNKSKHRLLGCGSGFLAAYKNRLYLVTALHVINDLPSGEALIANIGGKGVLINGLPFKISRDADIAVALLHDFWLTTNKVHGVHALPIKLKADQDQSLNIYILIGYPGAKNIINGNIGSRDRNLMGYSFFEKIENVKAKTHIKNPIGFRFDKKSATDSNGNRVDGGRFNGNSGGPVIESVIDPRNFFSAGLSIRFSGVFLGWDKSSKEIICARPENLIKLLEEIDHSINFGASKT</sequence>
<dbReference type="RefSeq" id="WP_322467034.1">
    <property type="nucleotide sequence ID" value="NZ_JAXOJX010000041.1"/>
</dbReference>
<evidence type="ECO:0000313" key="1">
    <source>
        <dbReference type="EMBL" id="MDZ5459249.1"/>
    </source>
</evidence>
<evidence type="ECO:0008006" key="3">
    <source>
        <dbReference type="Google" id="ProtNLM"/>
    </source>
</evidence>
<accession>A0ABU5IK24</accession>
<keyword evidence="2" id="KW-1185">Reference proteome</keyword>
<proteinExistence type="predicted"/>
<dbReference type="Gene3D" id="2.40.10.10">
    <property type="entry name" value="Trypsin-like serine proteases"/>
    <property type="match status" value="2"/>
</dbReference>
<comment type="caution">
    <text evidence="1">The sequence shown here is derived from an EMBL/GenBank/DDBJ whole genome shotgun (WGS) entry which is preliminary data.</text>
</comment>
<dbReference type="EMBL" id="JAXOJX010000041">
    <property type="protein sequence ID" value="MDZ5459249.1"/>
    <property type="molecule type" value="Genomic_DNA"/>
</dbReference>
<dbReference type="InterPro" id="IPR043504">
    <property type="entry name" value="Peptidase_S1_PA_chymotrypsin"/>
</dbReference>
<dbReference type="SUPFAM" id="SSF50494">
    <property type="entry name" value="Trypsin-like serine proteases"/>
    <property type="match status" value="1"/>
</dbReference>
<name>A0ABU5IK24_9BURK</name>
<dbReference type="InterPro" id="IPR009003">
    <property type="entry name" value="Peptidase_S1_PA"/>
</dbReference>
<gene>
    <name evidence="1" type="ORF">SM757_21975</name>
</gene>